<sequence length="204" mass="22869">MALRRITAAAAAVIAFAGLAHLGVTFLHVAPDNAVSRKYSAEIRDYMEPEFEQGWNLFAPDPPRSDTRLYARARLSSPGGGAETTHWIDIGVDELNELTGNVLPSHKRFMLRKAWYLLLKTHDSEGRSSGRAGVDTQEFMTRLAMMHLSDDVDSARVRHVQVRAETRPLPRPRWERQTAVGRPAVTVFPWWPASRADLPDGGER</sequence>
<dbReference type="RefSeq" id="WP_381825795.1">
    <property type="nucleotide sequence ID" value="NZ_JBHTCF010000001.1"/>
</dbReference>
<accession>A0ABW2JAK3</accession>
<reference evidence="2" key="1">
    <citation type="journal article" date="2019" name="Int. J. Syst. Evol. Microbiol.">
        <title>The Global Catalogue of Microorganisms (GCM) 10K type strain sequencing project: providing services to taxonomists for standard genome sequencing and annotation.</title>
        <authorList>
            <consortium name="The Broad Institute Genomics Platform"/>
            <consortium name="The Broad Institute Genome Sequencing Center for Infectious Disease"/>
            <person name="Wu L."/>
            <person name="Ma J."/>
        </authorList>
    </citation>
    <scope>NUCLEOTIDE SEQUENCE [LARGE SCALE GENOMIC DNA]</scope>
    <source>
        <strain evidence="2">SYNS20</strain>
    </source>
</reference>
<protein>
    <submittedName>
        <fullName evidence="1">DUF5819 family protein</fullName>
    </submittedName>
</protein>
<dbReference type="EMBL" id="JBHTCF010000001">
    <property type="protein sequence ID" value="MFC7303034.1"/>
    <property type="molecule type" value="Genomic_DNA"/>
</dbReference>
<gene>
    <name evidence="1" type="ORF">ACFQVC_02220</name>
</gene>
<dbReference type="InterPro" id="IPR043857">
    <property type="entry name" value="DUF5819"/>
</dbReference>
<proteinExistence type="predicted"/>
<name>A0ABW2JAK3_9ACTN</name>
<dbReference type="Pfam" id="PF19136">
    <property type="entry name" value="DUF5819"/>
    <property type="match status" value="1"/>
</dbReference>
<comment type="caution">
    <text evidence="1">The sequence shown here is derived from an EMBL/GenBank/DDBJ whole genome shotgun (WGS) entry which is preliminary data.</text>
</comment>
<evidence type="ECO:0000313" key="1">
    <source>
        <dbReference type="EMBL" id="MFC7303034.1"/>
    </source>
</evidence>
<evidence type="ECO:0000313" key="2">
    <source>
        <dbReference type="Proteomes" id="UP001596523"/>
    </source>
</evidence>
<keyword evidence="2" id="KW-1185">Reference proteome</keyword>
<dbReference type="Proteomes" id="UP001596523">
    <property type="component" value="Unassembled WGS sequence"/>
</dbReference>
<organism evidence="1 2">
    <name type="scientific">Streptomyces monticola</name>
    <dbReference type="NCBI Taxonomy" id="2666263"/>
    <lineage>
        <taxon>Bacteria</taxon>
        <taxon>Bacillati</taxon>
        <taxon>Actinomycetota</taxon>
        <taxon>Actinomycetes</taxon>
        <taxon>Kitasatosporales</taxon>
        <taxon>Streptomycetaceae</taxon>
        <taxon>Streptomyces</taxon>
    </lineage>
</organism>